<dbReference type="PANTHER" id="PTHR31286:SF180">
    <property type="entry name" value="OS10G0362600 PROTEIN"/>
    <property type="match status" value="1"/>
</dbReference>
<dbReference type="EMBL" id="JAVIJP010000025">
    <property type="protein sequence ID" value="KAL3637383.1"/>
    <property type="molecule type" value="Genomic_DNA"/>
</dbReference>
<accession>A0ABD3D5N8</accession>
<comment type="caution">
    <text evidence="2">The sequence shown here is derived from an EMBL/GenBank/DDBJ whole genome shotgun (WGS) entry which is preliminary data.</text>
</comment>
<dbReference type="Pfam" id="PF14111">
    <property type="entry name" value="DUF4283"/>
    <property type="match status" value="1"/>
</dbReference>
<dbReference type="AlphaFoldDB" id="A0ABD3D5N8"/>
<organism evidence="2 3">
    <name type="scientific">Castilleja foliolosa</name>
    <dbReference type="NCBI Taxonomy" id="1961234"/>
    <lineage>
        <taxon>Eukaryota</taxon>
        <taxon>Viridiplantae</taxon>
        <taxon>Streptophyta</taxon>
        <taxon>Embryophyta</taxon>
        <taxon>Tracheophyta</taxon>
        <taxon>Spermatophyta</taxon>
        <taxon>Magnoliopsida</taxon>
        <taxon>eudicotyledons</taxon>
        <taxon>Gunneridae</taxon>
        <taxon>Pentapetalae</taxon>
        <taxon>asterids</taxon>
        <taxon>lamiids</taxon>
        <taxon>Lamiales</taxon>
        <taxon>Orobanchaceae</taxon>
        <taxon>Pedicularideae</taxon>
        <taxon>Castillejinae</taxon>
        <taxon>Castilleja</taxon>
    </lineage>
</organism>
<keyword evidence="3" id="KW-1185">Reference proteome</keyword>
<sequence length="238" mass="27409">MEQAMTAVPVVEPKHPPDKTYARVLNPIRSHSSDWFSLKPIPLTKRNHTVVDNIPTCIISNMELEEAEKQFEFALILKFTAGRPSLVDIKNHILCHWGLKEDPVVTLLDARHVLLIAENQDDMIRAQTHPSHRINASLFRIFRWSRSYDFVKDNTKVPVWVSLTRLPISYMNPTFLSKIGNLIGKYLRADEETIKLKNGLRARICVEVDVSKDLPKGMYIGDSNEDKFWQPMDFEGNN</sequence>
<dbReference type="PANTHER" id="PTHR31286">
    <property type="entry name" value="GLYCINE-RICH CELL WALL STRUCTURAL PROTEIN 1.8-LIKE"/>
    <property type="match status" value="1"/>
</dbReference>
<dbReference type="InterPro" id="IPR025558">
    <property type="entry name" value="DUF4283"/>
</dbReference>
<name>A0ABD3D5N8_9LAMI</name>
<reference evidence="3" key="1">
    <citation type="journal article" date="2024" name="IScience">
        <title>Strigolactones Initiate the Formation of Haustorium-like Structures in Castilleja.</title>
        <authorList>
            <person name="Buerger M."/>
            <person name="Peterson D."/>
            <person name="Chory J."/>
        </authorList>
    </citation>
    <scope>NUCLEOTIDE SEQUENCE [LARGE SCALE GENOMIC DNA]</scope>
</reference>
<gene>
    <name evidence="2" type="ORF">CASFOL_018551</name>
</gene>
<dbReference type="InterPro" id="IPR040256">
    <property type="entry name" value="At4g02000-like"/>
</dbReference>
<protein>
    <recommendedName>
        <fullName evidence="1">DUF4283 domain-containing protein</fullName>
    </recommendedName>
</protein>
<proteinExistence type="predicted"/>
<dbReference type="Proteomes" id="UP001632038">
    <property type="component" value="Unassembled WGS sequence"/>
</dbReference>
<feature type="domain" description="DUF4283" evidence="1">
    <location>
        <begin position="68"/>
        <end position="149"/>
    </location>
</feature>
<evidence type="ECO:0000313" key="2">
    <source>
        <dbReference type="EMBL" id="KAL3637383.1"/>
    </source>
</evidence>
<evidence type="ECO:0000313" key="3">
    <source>
        <dbReference type="Proteomes" id="UP001632038"/>
    </source>
</evidence>
<evidence type="ECO:0000259" key="1">
    <source>
        <dbReference type="Pfam" id="PF14111"/>
    </source>
</evidence>